<gene>
    <name evidence="2" type="ORF">FB471_2918</name>
</gene>
<feature type="chain" id="PRO_5039209291" evidence="1">
    <location>
        <begin position="24"/>
        <end position="197"/>
    </location>
</feature>
<name>A0A542DJ92_AMYCI</name>
<dbReference type="Proteomes" id="UP000320876">
    <property type="component" value="Unassembled WGS sequence"/>
</dbReference>
<keyword evidence="1" id="KW-0732">Signal</keyword>
<evidence type="ECO:0000313" key="3">
    <source>
        <dbReference type="Proteomes" id="UP000320876"/>
    </source>
</evidence>
<keyword evidence="3" id="KW-1185">Reference proteome</keyword>
<dbReference type="RefSeq" id="WP_246076405.1">
    <property type="nucleotide sequence ID" value="NZ_VFML01000001.1"/>
</dbReference>
<reference evidence="2 3" key="1">
    <citation type="submission" date="2019-06" db="EMBL/GenBank/DDBJ databases">
        <title>Sequencing the genomes of 1000 actinobacteria strains.</title>
        <authorList>
            <person name="Klenk H.-P."/>
        </authorList>
    </citation>
    <scope>NUCLEOTIDE SEQUENCE [LARGE SCALE GENOMIC DNA]</scope>
    <source>
        <strain evidence="2 3">DSM 45679</strain>
    </source>
</reference>
<evidence type="ECO:0000313" key="2">
    <source>
        <dbReference type="EMBL" id="TQJ03167.1"/>
    </source>
</evidence>
<sequence length="197" mass="21986">MRIGKRMLTVLAAAMMTVLGLQAPVAASAHDEPTIRQLLDQCERGVPNLCVFHPTSSPQVYRGEYQLAGGARNCSAGTSTRVIRWESSATTTNSVGVTISASVRLGEIFEAGFETSFTQEWSWSSTRADEIRHELGPYQAVDIFAAPMRQRVVGTYEMHFEDRYYGHYYWYVHNVAVDGPAAQPAWDIYVQETNPQC</sequence>
<feature type="signal peptide" evidence="1">
    <location>
        <begin position="1"/>
        <end position="23"/>
    </location>
</feature>
<accession>A0A542DJ92</accession>
<comment type="caution">
    <text evidence="2">The sequence shown here is derived from an EMBL/GenBank/DDBJ whole genome shotgun (WGS) entry which is preliminary data.</text>
</comment>
<dbReference type="EMBL" id="VFML01000001">
    <property type="protein sequence ID" value="TQJ03167.1"/>
    <property type="molecule type" value="Genomic_DNA"/>
</dbReference>
<proteinExistence type="predicted"/>
<dbReference type="AlphaFoldDB" id="A0A542DJ92"/>
<organism evidence="2 3">
    <name type="scientific">Amycolatopsis cihanbeyliensis</name>
    <dbReference type="NCBI Taxonomy" id="1128664"/>
    <lineage>
        <taxon>Bacteria</taxon>
        <taxon>Bacillati</taxon>
        <taxon>Actinomycetota</taxon>
        <taxon>Actinomycetes</taxon>
        <taxon>Pseudonocardiales</taxon>
        <taxon>Pseudonocardiaceae</taxon>
        <taxon>Amycolatopsis</taxon>
    </lineage>
</organism>
<protein>
    <submittedName>
        <fullName evidence="2">Uncharacterized protein</fullName>
    </submittedName>
</protein>
<evidence type="ECO:0000256" key="1">
    <source>
        <dbReference type="SAM" id="SignalP"/>
    </source>
</evidence>